<sequence length="95" mass="11013">MLALQTTPRTSGRFTKRFVPWWNAAGTNTVREKRAGFSRLRRHRGDPQCLEAFRRCRAQASRIFKEAQRASWKAYVSSINVHTSLTDVFNKVISQ</sequence>
<keyword evidence="2" id="KW-1185">Reference proteome</keyword>
<dbReference type="Proteomes" id="UP000324222">
    <property type="component" value="Unassembled WGS sequence"/>
</dbReference>
<evidence type="ECO:0000313" key="1">
    <source>
        <dbReference type="EMBL" id="MPC57729.1"/>
    </source>
</evidence>
<reference evidence="1 2" key="1">
    <citation type="submission" date="2019-05" db="EMBL/GenBank/DDBJ databases">
        <title>Another draft genome of Portunus trituberculatus and its Hox gene families provides insights of decapod evolution.</title>
        <authorList>
            <person name="Jeong J.-H."/>
            <person name="Song I."/>
            <person name="Kim S."/>
            <person name="Choi T."/>
            <person name="Kim D."/>
            <person name="Ryu S."/>
            <person name="Kim W."/>
        </authorList>
    </citation>
    <scope>NUCLEOTIDE SEQUENCE [LARGE SCALE GENOMIC DNA]</scope>
    <source>
        <tissue evidence="1">Muscle</tissue>
    </source>
</reference>
<gene>
    <name evidence="1" type="ORF">E2C01_051716</name>
</gene>
<comment type="caution">
    <text evidence="1">The sequence shown here is derived from an EMBL/GenBank/DDBJ whole genome shotgun (WGS) entry which is preliminary data.</text>
</comment>
<name>A0A5B7GJK5_PORTR</name>
<protein>
    <submittedName>
        <fullName evidence="1">Uncharacterized protein</fullName>
    </submittedName>
</protein>
<dbReference type="EMBL" id="VSRR010015025">
    <property type="protein sequence ID" value="MPC57729.1"/>
    <property type="molecule type" value="Genomic_DNA"/>
</dbReference>
<accession>A0A5B7GJK5</accession>
<evidence type="ECO:0000313" key="2">
    <source>
        <dbReference type="Proteomes" id="UP000324222"/>
    </source>
</evidence>
<proteinExistence type="predicted"/>
<dbReference type="AlphaFoldDB" id="A0A5B7GJK5"/>
<organism evidence="1 2">
    <name type="scientific">Portunus trituberculatus</name>
    <name type="common">Swimming crab</name>
    <name type="synonym">Neptunus trituberculatus</name>
    <dbReference type="NCBI Taxonomy" id="210409"/>
    <lineage>
        <taxon>Eukaryota</taxon>
        <taxon>Metazoa</taxon>
        <taxon>Ecdysozoa</taxon>
        <taxon>Arthropoda</taxon>
        <taxon>Crustacea</taxon>
        <taxon>Multicrustacea</taxon>
        <taxon>Malacostraca</taxon>
        <taxon>Eumalacostraca</taxon>
        <taxon>Eucarida</taxon>
        <taxon>Decapoda</taxon>
        <taxon>Pleocyemata</taxon>
        <taxon>Brachyura</taxon>
        <taxon>Eubrachyura</taxon>
        <taxon>Portunoidea</taxon>
        <taxon>Portunidae</taxon>
        <taxon>Portuninae</taxon>
        <taxon>Portunus</taxon>
    </lineage>
</organism>